<evidence type="ECO:0000313" key="1">
    <source>
        <dbReference type="EMBL" id="GKV44902.1"/>
    </source>
</evidence>
<sequence length="46" mass="4979">MFFGVMIEECHTCSAHISRYILDIGFDGSLGSSLILTPFIVCAEGP</sequence>
<evidence type="ECO:0000313" key="2">
    <source>
        <dbReference type="Proteomes" id="UP001054252"/>
    </source>
</evidence>
<dbReference type="AlphaFoldDB" id="A0AAV5M8F7"/>
<protein>
    <submittedName>
        <fullName evidence="1">Uncharacterized protein</fullName>
    </submittedName>
</protein>
<accession>A0AAV5M8F7</accession>
<dbReference type="Proteomes" id="UP001054252">
    <property type="component" value="Unassembled WGS sequence"/>
</dbReference>
<dbReference type="EMBL" id="BPVZ01000187">
    <property type="protein sequence ID" value="GKV44902.1"/>
    <property type="molecule type" value="Genomic_DNA"/>
</dbReference>
<name>A0AAV5M8F7_9ROSI</name>
<gene>
    <name evidence="1" type="ORF">SLEP1_g52037</name>
</gene>
<organism evidence="1 2">
    <name type="scientific">Rubroshorea leprosula</name>
    <dbReference type="NCBI Taxonomy" id="152421"/>
    <lineage>
        <taxon>Eukaryota</taxon>
        <taxon>Viridiplantae</taxon>
        <taxon>Streptophyta</taxon>
        <taxon>Embryophyta</taxon>
        <taxon>Tracheophyta</taxon>
        <taxon>Spermatophyta</taxon>
        <taxon>Magnoliopsida</taxon>
        <taxon>eudicotyledons</taxon>
        <taxon>Gunneridae</taxon>
        <taxon>Pentapetalae</taxon>
        <taxon>rosids</taxon>
        <taxon>malvids</taxon>
        <taxon>Malvales</taxon>
        <taxon>Dipterocarpaceae</taxon>
        <taxon>Rubroshorea</taxon>
    </lineage>
</organism>
<proteinExistence type="predicted"/>
<keyword evidence="2" id="KW-1185">Reference proteome</keyword>
<comment type="caution">
    <text evidence="1">The sequence shown here is derived from an EMBL/GenBank/DDBJ whole genome shotgun (WGS) entry which is preliminary data.</text>
</comment>
<reference evidence="1 2" key="1">
    <citation type="journal article" date="2021" name="Commun. Biol.">
        <title>The genome of Shorea leprosula (Dipterocarpaceae) highlights the ecological relevance of drought in aseasonal tropical rainforests.</title>
        <authorList>
            <person name="Ng K.K.S."/>
            <person name="Kobayashi M.J."/>
            <person name="Fawcett J.A."/>
            <person name="Hatakeyama M."/>
            <person name="Paape T."/>
            <person name="Ng C.H."/>
            <person name="Ang C.C."/>
            <person name="Tnah L.H."/>
            <person name="Lee C.T."/>
            <person name="Nishiyama T."/>
            <person name="Sese J."/>
            <person name="O'Brien M.J."/>
            <person name="Copetti D."/>
            <person name="Mohd Noor M.I."/>
            <person name="Ong R.C."/>
            <person name="Putra M."/>
            <person name="Sireger I.Z."/>
            <person name="Indrioko S."/>
            <person name="Kosugi Y."/>
            <person name="Izuno A."/>
            <person name="Isagi Y."/>
            <person name="Lee S.L."/>
            <person name="Shimizu K.K."/>
        </authorList>
    </citation>
    <scope>NUCLEOTIDE SEQUENCE [LARGE SCALE GENOMIC DNA]</scope>
    <source>
        <strain evidence="1">214</strain>
    </source>
</reference>